<evidence type="ECO:0000259" key="2">
    <source>
        <dbReference type="Pfam" id="PF02371"/>
    </source>
</evidence>
<dbReference type="InterPro" id="IPR003346">
    <property type="entry name" value="Transposase_20"/>
</dbReference>
<reference evidence="3 4" key="1">
    <citation type="submission" date="2020-08" db="EMBL/GenBank/DDBJ databases">
        <title>Novel species isolated from subtropical streams in China.</title>
        <authorList>
            <person name="Lu H."/>
        </authorList>
    </citation>
    <scope>NUCLEOTIDE SEQUENCE [LARGE SCALE GENOMIC DNA]</scope>
    <source>
        <strain evidence="3 4">CY18W</strain>
    </source>
</reference>
<feature type="domain" description="Transposase IS116/IS110/IS902 C-terminal" evidence="2">
    <location>
        <begin position="57"/>
        <end position="135"/>
    </location>
</feature>
<dbReference type="EMBL" id="JACOGF010000052">
    <property type="protein sequence ID" value="MBC3921187.1"/>
    <property type="molecule type" value="Genomic_DNA"/>
</dbReference>
<dbReference type="InterPro" id="IPR047650">
    <property type="entry name" value="Transpos_IS110"/>
</dbReference>
<dbReference type="Proteomes" id="UP000650424">
    <property type="component" value="Unassembled WGS sequence"/>
</dbReference>
<dbReference type="RefSeq" id="WP_186951009.1">
    <property type="nucleotide sequence ID" value="NZ_JACOGF010000052.1"/>
</dbReference>
<protein>
    <submittedName>
        <fullName evidence="3">IS110 family transposase</fullName>
    </submittedName>
</protein>
<feature type="non-terminal residue" evidence="3">
    <location>
        <position position="159"/>
    </location>
</feature>
<dbReference type="PANTHER" id="PTHR33055">
    <property type="entry name" value="TRANSPOSASE FOR INSERTION SEQUENCE ELEMENT IS1111A"/>
    <property type="match status" value="1"/>
</dbReference>
<feature type="non-terminal residue" evidence="3">
    <location>
        <position position="1"/>
    </location>
</feature>
<proteinExistence type="predicted"/>
<name>A0ABR6ZZA3_9BURK</name>
<keyword evidence="1" id="KW-0175">Coiled coil</keyword>
<keyword evidence="4" id="KW-1185">Reference proteome</keyword>
<sequence length="159" mass="17571">LRHLRREVALWQEQSRGTLGILNGLVDELLQYLSELEDRISKVEKQIKQVLQSNPACKLIETIPGVGVLTATAIIGSFGRAENFTEGRKFANALGLTPREHSSGGKQVLLGLSKRGNGYVRKLLVHGARSVLQARINKPAYAEDWVVKLAKRRGHNIAV</sequence>
<evidence type="ECO:0000313" key="4">
    <source>
        <dbReference type="Proteomes" id="UP000650424"/>
    </source>
</evidence>
<feature type="coiled-coil region" evidence="1">
    <location>
        <begin position="26"/>
        <end position="53"/>
    </location>
</feature>
<dbReference type="PANTHER" id="PTHR33055:SF3">
    <property type="entry name" value="PUTATIVE TRANSPOSASE FOR IS117-RELATED"/>
    <property type="match status" value="1"/>
</dbReference>
<dbReference type="Pfam" id="PF02371">
    <property type="entry name" value="Transposase_20"/>
    <property type="match status" value="1"/>
</dbReference>
<accession>A0ABR6ZZA3</accession>
<evidence type="ECO:0000256" key="1">
    <source>
        <dbReference type="SAM" id="Coils"/>
    </source>
</evidence>
<gene>
    <name evidence="3" type="ORF">H8L32_27260</name>
</gene>
<comment type="caution">
    <text evidence="3">The sequence shown here is derived from an EMBL/GenBank/DDBJ whole genome shotgun (WGS) entry which is preliminary data.</text>
</comment>
<evidence type="ECO:0000313" key="3">
    <source>
        <dbReference type="EMBL" id="MBC3921187.1"/>
    </source>
</evidence>
<organism evidence="3 4">
    <name type="scientific">Undibacterium hunanense</name>
    <dbReference type="NCBI Taxonomy" id="2762292"/>
    <lineage>
        <taxon>Bacteria</taxon>
        <taxon>Pseudomonadati</taxon>
        <taxon>Pseudomonadota</taxon>
        <taxon>Betaproteobacteria</taxon>
        <taxon>Burkholderiales</taxon>
        <taxon>Oxalobacteraceae</taxon>
        <taxon>Undibacterium</taxon>
    </lineage>
</organism>